<protein>
    <recommendedName>
        <fullName evidence="4">GDP-mannose pyrophosphatase</fullName>
    </recommendedName>
    <alternativeName>
        <fullName evidence="6">GDP-mannose hydrolase</fullName>
    </alternativeName>
    <alternativeName>
        <fullName evidence="7">GDPMK</fullName>
    </alternativeName>
</protein>
<dbReference type="GO" id="GO:0019693">
    <property type="term" value="P:ribose phosphate metabolic process"/>
    <property type="evidence" value="ECO:0007669"/>
    <property type="project" value="TreeGrafter"/>
</dbReference>
<dbReference type="AlphaFoldDB" id="Q21G57"/>
<dbReference type="SUPFAM" id="SSF55811">
    <property type="entry name" value="Nudix"/>
    <property type="match status" value="1"/>
</dbReference>
<evidence type="ECO:0000256" key="1">
    <source>
        <dbReference type="ARBA" id="ARBA00000847"/>
    </source>
</evidence>
<dbReference type="PANTHER" id="PTHR11839:SF18">
    <property type="entry name" value="NUDIX HYDROLASE DOMAIN-CONTAINING PROTEIN"/>
    <property type="match status" value="1"/>
</dbReference>
<comment type="similarity">
    <text evidence="3">Belongs to the Nudix hydrolase family. NudK subfamily.</text>
</comment>
<dbReference type="PANTHER" id="PTHR11839">
    <property type="entry name" value="UDP/ADP-SUGAR PYROPHOSPHATASE"/>
    <property type="match status" value="1"/>
</dbReference>
<evidence type="ECO:0000256" key="6">
    <source>
        <dbReference type="ARBA" id="ARBA00032162"/>
    </source>
</evidence>
<dbReference type="PROSITE" id="PS51462">
    <property type="entry name" value="NUDIX"/>
    <property type="match status" value="1"/>
</dbReference>
<evidence type="ECO:0000256" key="3">
    <source>
        <dbReference type="ARBA" id="ARBA00007275"/>
    </source>
</evidence>
<dbReference type="GO" id="GO:0006753">
    <property type="term" value="P:nucleoside phosphate metabolic process"/>
    <property type="evidence" value="ECO:0007669"/>
    <property type="project" value="TreeGrafter"/>
</dbReference>
<dbReference type="GO" id="GO:0016787">
    <property type="term" value="F:hydrolase activity"/>
    <property type="evidence" value="ECO:0007669"/>
    <property type="project" value="UniProtKB-KW"/>
</dbReference>
<sequence length="181" mass="20289">MVMREITKLESRVVYANKWMSVREDKVLRPSGAEGIFGVVDKPDFAVILPVEQGHIHLVQQYRYAVEARYWELPQGSWEESPIADHLALAAGELKEETGLVAASMVYVGHQYLAYGYSSQGYHIYLATQLTQGQTDLDTEEEGLISRRFSLQEFEAMIIAGDIKDATTVNAYGLAKIKGML</sequence>
<gene>
    <name evidence="9" type="ordered locus">Sde_3065</name>
</gene>
<feature type="domain" description="Nudix hydrolase" evidence="8">
    <location>
        <begin position="40"/>
        <end position="171"/>
    </location>
</feature>
<evidence type="ECO:0000256" key="7">
    <source>
        <dbReference type="ARBA" id="ARBA00032272"/>
    </source>
</evidence>
<name>Q21G57_SACD2</name>
<dbReference type="EMBL" id="CP000282">
    <property type="protein sequence ID" value="ABD82322.1"/>
    <property type="molecule type" value="Genomic_DNA"/>
</dbReference>
<evidence type="ECO:0000256" key="2">
    <source>
        <dbReference type="ARBA" id="ARBA00001946"/>
    </source>
</evidence>
<evidence type="ECO:0000256" key="4">
    <source>
        <dbReference type="ARBA" id="ARBA00016377"/>
    </source>
</evidence>
<dbReference type="Gene3D" id="3.90.79.10">
    <property type="entry name" value="Nucleoside Triphosphate Pyrophosphohydrolase"/>
    <property type="match status" value="1"/>
</dbReference>
<evidence type="ECO:0000256" key="5">
    <source>
        <dbReference type="ARBA" id="ARBA00022801"/>
    </source>
</evidence>
<dbReference type="KEGG" id="sde:Sde_3065"/>
<dbReference type="InterPro" id="IPR015797">
    <property type="entry name" value="NUDIX_hydrolase-like_dom_sf"/>
</dbReference>
<dbReference type="STRING" id="203122.Sde_3065"/>
<proteinExistence type="inferred from homology"/>
<dbReference type="InterPro" id="IPR000086">
    <property type="entry name" value="NUDIX_hydrolase_dom"/>
</dbReference>
<evidence type="ECO:0000259" key="8">
    <source>
        <dbReference type="PROSITE" id="PS51462"/>
    </source>
</evidence>
<dbReference type="Pfam" id="PF00293">
    <property type="entry name" value="NUDIX"/>
    <property type="match status" value="1"/>
</dbReference>
<evidence type="ECO:0000313" key="10">
    <source>
        <dbReference type="Proteomes" id="UP000001947"/>
    </source>
</evidence>
<keyword evidence="5 9" id="KW-0378">Hydrolase</keyword>
<dbReference type="GO" id="GO:0005829">
    <property type="term" value="C:cytosol"/>
    <property type="evidence" value="ECO:0007669"/>
    <property type="project" value="TreeGrafter"/>
</dbReference>
<dbReference type="CDD" id="cd24161">
    <property type="entry name" value="NUDIX_ADPRase_Ndx2"/>
    <property type="match status" value="1"/>
</dbReference>
<accession>Q21G57</accession>
<dbReference type="HOGENOM" id="CLU_062658_5_2_6"/>
<organism evidence="9 10">
    <name type="scientific">Saccharophagus degradans (strain 2-40 / ATCC 43961 / DSM 17024)</name>
    <dbReference type="NCBI Taxonomy" id="203122"/>
    <lineage>
        <taxon>Bacteria</taxon>
        <taxon>Pseudomonadati</taxon>
        <taxon>Pseudomonadota</taxon>
        <taxon>Gammaproteobacteria</taxon>
        <taxon>Cellvibrionales</taxon>
        <taxon>Cellvibrionaceae</taxon>
        <taxon>Saccharophagus</taxon>
    </lineage>
</organism>
<comment type="cofactor">
    <cofactor evidence="2">
        <name>Mg(2+)</name>
        <dbReference type="ChEBI" id="CHEBI:18420"/>
    </cofactor>
</comment>
<comment type="catalytic activity">
    <reaction evidence="1">
        <text>GDP-alpha-D-mannose + H2O = alpha-D-mannose 1-phosphate + GMP + 2 H(+)</text>
        <dbReference type="Rhea" id="RHEA:27978"/>
        <dbReference type="ChEBI" id="CHEBI:15377"/>
        <dbReference type="ChEBI" id="CHEBI:15378"/>
        <dbReference type="ChEBI" id="CHEBI:57527"/>
        <dbReference type="ChEBI" id="CHEBI:58115"/>
        <dbReference type="ChEBI" id="CHEBI:58409"/>
    </reaction>
</comment>
<dbReference type="eggNOG" id="COG0494">
    <property type="taxonomic scope" value="Bacteria"/>
</dbReference>
<keyword evidence="10" id="KW-1185">Reference proteome</keyword>
<evidence type="ECO:0000313" key="9">
    <source>
        <dbReference type="EMBL" id="ABD82322.1"/>
    </source>
</evidence>
<dbReference type="Proteomes" id="UP000001947">
    <property type="component" value="Chromosome"/>
</dbReference>
<reference evidence="9 10" key="1">
    <citation type="journal article" date="2008" name="PLoS Genet.">
        <title>Complete genome sequence of the complex carbohydrate-degrading marine bacterium, Saccharophagus degradans strain 2-40 T.</title>
        <authorList>
            <person name="Weiner R.M."/>
            <person name="Taylor L.E.II."/>
            <person name="Henrissat B."/>
            <person name="Hauser L."/>
            <person name="Land M."/>
            <person name="Coutinho P.M."/>
            <person name="Rancurel C."/>
            <person name="Saunders E.H."/>
            <person name="Longmire A.G."/>
            <person name="Zhang H."/>
            <person name="Bayer E.A."/>
            <person name="Gilbert H.J."/>
            <person name="Larimer F."/>
            <person name="Zhulin I.B."/>
            <person name="Ekborg N.A."/>
            <person name="Lamed R."/>
            <person name="Richardson P.M."/>
            <person name="Borovok I."/>
            <person name="Hutcheson S."/>
        </authorList>
    </citation>
    <scope>NUCLEOTIDE SEQUENCE [LARGE SCALE GENOMIC DNA]</scope>
    <source>
        <strain evidence="10">2-40 / ATCC 43961 / DSM 17024</strain>
    </source>
</reference>